<dbReference type="Pfam" id="PF09445">
    <property type="entry name" value="Methyltransf_15"/>
    <property type="match status" value="1"/>
</dbReference>
<evidence type="ECO:0000256" key="1">
    <source>
        <dbReference type="SAM" id="Coils"/>
    </source>
</evidence>
<proteinExistence type="predicted"/>
<dbReference type="PANTHER" id="PTHR14741">
    <property type="entry name" value="S-ADENOSYLMETHIONINE-DEPENDENT METHYLTRANSFERASE RELATED"/>
    <property type="match status" value="1"/>
</dbReference>
<dbReference type="AlphaFoldDB" id="A0A8S1P0N1"/>
<organism evidence="3 4">
    <name type="scientific">Paramecium sonneborni</name>
    <dbReference type="NCBI Taxonomy" id="65129"/>
    <lineage>
        <taxon>Eukaryota</taxon>
        <taxon>Sar</taxon>
        <taxon>Alveolata</taxon>
        <taxon>Ciliophora</taxon>
        <taxon>Intramacronucleata</taxon>
        <taxon>Oligohymenophorea</taxon>
        <taxon>Peniculida</taxon>
        <taxon>Parameciidae</taxon>
        <taxon>Paramecium</taxon>
    </lineage>
</organism>
<evidence type="ECO:0000313" key="3">
    <source>
        <dbReference type="EMBL" id="CAD8096991.1"/>
    </source>
</evidence>
<dbReference type="OrthoDB" id="194443at2759"/>
<dbReference type="InterPro" id="IPR019012">
    <property type="entry name" value="RNA_cap_Gua-N2-MeTrfase"/>
</dbReference>
<evidence type="ECO:0000256" key="2">
    <source>
        <dbReference type="SAM" id="MobiDB-lite"/>
    </source>
</evidence>
<sequence length="490" mass="56507">MSSNSKNSQKPDEDYDDPGYFCGCFRKKSNMEQNRTIQTSKVRHSMNKSGQDSSKHYASSQLNQLNSSNLEYQRKVSVASQIVSSFAITTFENNYIQNQLFLLKNNQNGESIFAKITEIDLKTKKIQNIDLKKSRLFEQKNDYETILNTKYPDLTARYIASRIKEKITTLAEYGCGNGGNTVQFTKYLDFVIAIDKNTDACLQTKQNCDQSAFNLDFPNPKVEIINADIFKLKKNLPFDSIFINPTIKNDQQICKDILKDCSPNLKELLNLISDQIENLIIQLPAQMDYSQLPLLLNINQQYRNNNKQQSFIAHCSLEIEKIYIQGTHAYNIVYYGKVANVSREELKQLLTMQLTNSETNKESFNKVVAKLNEKIGNLDLIYELLQAQSYKYSFDQFLIAVCEKYKLDYNDYAFILYQKLSKDYSQNTFNCKIRESNNVLQESEEFGFSPKFSYNLNGLSQKDEDCILESQDNIDIVGLTNDIANQCKLK</sequence>
<evidence type="ECO:0000313" key="4">
    <source>
        <dbReference type="Proteomes" id="UP000692954"/>
    </source>
</evidence>
<comment type="caution">
    <text evidence="3">The sequence shown here is derived from an EMBL/GenBank/DDBJ whole genome shotgun (WGS) entry which is preliminary data.</text>
</comment>
<dbReference type="EMBL" id="CAJJDN010000067">
    <property type="protein sequence ID" value="CAD8096991.1"/>
    <property type="molecule type" value="Genomic_DNA"/>
</dbReference>
<feature type="region of interest" description="Disordered" evidence="2">
    <location>
        <begin position="33"/>
        <end position="60"/>
    </location>
</feature>
<feature type="coiled-coil region" evidence="1">
    <location>
        <begin position="354"/>
        <end position="388"/>
    </location>
</feature>
<dbReference type="GO" id="GO:0071164">
    <property type="term" value="F:RNA cap trimethylguanosine synthase activity"/>
    <property type="evidence" value="ECO:0007669"/>
    <property type="project" value="TreeGrafter"/>
</dbReference>
<dbReference type="Proteomes" id="UP000692954">
    <property type="component" value="Unassembled WGS sequence"/>
</dbReference>
<keyword evidence="1" id="KW-0175">Coiled coil</keyword>
<gene>
    <name evidence="3" type="ORF">PSON_ATCC_30995.1.T0670179</name>
</gene>
<name>A0A8S1P0N1_9CILI</name>
<evidence type="ECO:0008006" key="5">
    <source>
        <dbReference type="Google" id="ProtNLM"/>
    </source>
</evidence>
<reference evidence="3" key="1">
    <citation type="submission" date="2021-01" db="EMBL/GenBank/DDBJ databases">
        <authorList>
            <consortium name="Genoscope - CEA"/>
            <person name="William W."/>
        </authorList>
    </citation>
    <scope>NUCLEOTIDE SEQUENCE</scope>
</reference>
<keyword evidence="4" id="KW-1185">Reference proteome</keyword>
<dbReference type="PANTHER" id="PTHR14741:SF32">
    <property type="entry name" value="TRIMETHYLGUANOSINE SYNTHASE"/>
    <property type="match status" value="1"/>
</dbReference>
<protein>
    <recommendedName>
        <fullName evidence="5">Trimethylguanosine synthase</fullName>
    </recommendedName>
</protein>
<dbReference type="GO" id="GO:0005634">
    <property type="term" value="C:nucleus"/>
    <property type="evidence" value="ECO:0007669"/>
    <property type="project" value="TreeGrafter"/>
</dbReference>
<accession>A0A8S1P0N1</accession>
<feature type="compositionally biased region" description="Polar residues" evidence="2">
    <location>
        <begin position="47"/>
        <end position="58"/>
    </location>
</feature>